<evidence type="ECO:0000313" key="1">
    <source>
        <dbReference type="EMBL" id="PIB00126.1"/>
    </source>
</evidence>
<dbReference type="OrthoDB" id="3649475at2759"/>
<proteinExistence type="predicted"/>
<gene>
    <name evidence="1" type="ORF">CB0940_02925</name>
    <name evidence="2" type="ORF">RHO25_004697</name>
</gene>
<accession>A0A2G5I5N1</accession>
<dbReference type="EMBL" id="LKMD01000101">
    <property type="protein sequence ID" value="PIB00126.1"/>
    <property type="molecule type" value="Genomic_DNA"/>
</dbReference>
<evidence type="ECO:0000313" key="3">
    <source>
        <dbReference type="Proteomes" id="UP000230605"/>
    </source>
</evidence>
<organism evidence="1 3">
    <name type="scientific">Cercospora beticola</name>
    <name type="common">Sugarbeet leaf spot fungus</name>
    <dbReference type="NCBI Taxonomy" id="122368"/>
    <lineage>
        <taxon>Eukaryota</taxon>
        <taxon>Fungi</taxon>
        <taxon>Dikarya</taxon>
        <taxon>Ascomycota</taxon>
        <taxon>Pezizomycotina</taxon>
        <taxon>Dothideomycetes</taxon>
        <taxon>Dothideomycetidae</taxon>
        <taxon>Mycosphaerellales</taxon>
        <taxon>Mycosphaerellaceae</taxon>
        <taxon>Cercospora</taxon>
    </lineage>
</organism>
<evidence type="ECO:0000313" key="2">
    <source>
        <dbReference type="EMBL" id="WPB00078.1"/>
    </source>
</evidence>
<protein>
    <submittedName>
        <fullName evidence="1">Uncharacterized protein</fullName>
    </submittedName>
</protein>
<name>A0A2G5I5N1_CERBT</name>
<dbReference type="Proteomes" id="UP000230605">
    <property type="component" value="Chromosome 3"/>
</dbReference>
<sequence length="168" mass="19480">MNDKRVLKMSEQDRLAFSEQRFKELPKFSSEMDIESIPPPHLSFHKEWEECLEDAAGIWNSMGIQDDNPPSFSCYAALMRDPDYVFMCTLRIRIDLENANNGYAVWLCFVLPPTVPCQACTKTYKLFRFEYILQIGLQRLTQEKANAMARAWESRLNTGKQNAGVSHF</sequence>
<dbReference type="EMBL" id="CP134186">
    <property type="protein sequence ID" value="WPB00078.1"/>
    <property type="molecule type" value="Genomic_DNA"/>
</dbReference>
<dbReference type="Proteomes" id="UP001302367">
    <property type="component" value="Chromosome 3"/>
</dbReference>
<reference evidence="2 4" key="2">
    <citation type="submission" date="2023-09" db="EMBL/GenBank/DDBJ databases">
        <title>Complete-Gapless Cercospora beticola genome.</title>
        <authorList>
            <person name="Wyatt N.A."/>
            <person name="Spanner R.E."/>
            <person name="Bolton M.D."/>
        </authorList>
    </citation>
    <scope>NUCLEOTIDE SEQUENCE [LARGE SCALE GENOMIC DNA]</scope>
    <source>
        <strain evidence="2">Cb09-40</strain>
    </source>
</reference>
<keyword evidence="4" id="KW-1185">Reference proteome</keyword>
<dbReference type="AlphaFoldDB" id="A0A2G5I5N1"/>
<evidence type="ECO:0000313" key="4">
    <source>
        <dbReference type="Proteomes" id="UP001302367"/>
    </source>
</evidence>
<reference evidence="1 3" key="1">
    <citation type="submission" date="2015-10" db="EMBL/GenBank/DDBJ databases">
        <title>The cercosporin biosynthetic gene cluster was horizontally transferred to several fungal lineages and shown to be expanded in Cercospora beticola based on microsynteny with recipient genomes.</title>
        <authorList>
            <person name="De Jonge R."/>
            <person name="Ebert M.K."/>
            <person name="Suttle J.C."/>
            <person name="Jurick Ii W.M."/>
            <person name="Secor G.A."/>
            <person name="Thomma B.P."/>
            <person name="Van De Peer Y."/>
            <person name="Bolton M.D."/>
        </authorList>
    </citation>
    <scope>NUCLEOTIDE SEQUENCE [LARGE SCALE GENOMIC DNA]</scope>
    <source>
        <strain evidence="1 3">09-40</strain>
    </source>
</reference>